<feature type="region of interest" description="Disordered" evidence="1">
    <location>
        <begin position="1"/>
        <end position="21"/>
    </location>
</feature>
<dbReference type="KEGG" id="tet:TTHERM_00594180"/>
<dbReference type="GeneID" id="7833511"/>
<dbReference type="HOGENOM" id="CLU_477786_0_0_1"/>
<feature type="compositionally biased region" description="Polar residues" evidence="1">
    <location>
        <begin position="11"/>
        <end position="21"/>
    </location>
</feature>
<feature type="compositionally biased region" description="Low complexity" evidence="1">
    <location>
        <begin position="1"/>
        <end position="10"/>
    </location>
</feature>
<reference evidence="3" key="1">
    <citation type="journal article" date="2006" name="PLoS Biol.">
        <title>Macronuclear genome sequence of the ciliate Tetrahymena thermophila, a model eukaryote.</title>
        <authorList>
            <person name="Eisen J.A."/>
            <person name="Coyne R.S."/>
            <person name="Wu M."/>
            <person name="Wu D."/>
            <person name="Thiagarajan M."/>
            <person name="Wortman J.R."/>
            <person name="Badger J.H."/>
            <person name="Ren Q."/>
            <person name="Amedeo P."/>
            <person name="Jones K.M."/>
            <person name="Tallon L.J."/>
            <person name="Delcher A.L."/>
            <person name="Salzberg S.L."/>
            <person name="Silva J.C."/>
            <person name="Haas B.J."/>
            <person name="Majoros W.H."/>
            <person name="Farzad M."/>
            <person name="Carlton J.M."/>
            <person name="Smith R.K. Jr."/>
            <person name="Garg J."/>
            <person name="Pearlman R.E."/>
            <person name="Karrer K.M."/>
            <person name="Sun L."/>
            <person name="Manning G."/>
            <person name="Elde N.C."/>
            <person name="Turkewitz A.P."/>
            <person name="Asai D.J."/>
            <person name="Wilkes D.E."/>
            <person name="Wang Y."/>
            <person name="Cai H."/>
            <person name="Collins K."/>
            <person name="Stewart B.A."/>
            <person name="Lee S.R."/>
            <person name="Wilamowska K."/>
            <person name="Weinberg Z."/>
            <person name="Ruzzo W.L."/>
            <person name="Wloga D."/>
            <person name="Gaertig J."/>
            <person name="Frankel J."/>
            <person name="Tsao C.-C."/>
            <person name="Gorovsky M.A."/>
            <person name="Keeling P.J."/>
            <person name="Waller R.F."/>
            <person name="Patron N.J."/>
            <person name="Cherry J.M."/>
            <person name="Stover N.A."/>
            <person name="Krieger C.J."/>
            <person name="del Toro C."/>
            <person name="Ryder H.F."/>
            <person name="Williamson S.C."/>
            <person name="Barbeau R.A."/>
            <person name="Hamilton E.P."/>
            <person name="Orias E."/>
        </authorList>
    </citation>
    <scope>NUCLEOTIDE SEQUENCE [LARGE SCALE GENOMIC DNA]</scope>
    <source>
        <strain evidence="3">SB210</strain>
    </source>
</reference>
<feature type="region of interest" description="Disordered" evidence="1">
    <location>
        <begin position="114"/>
        <end position="154"/>
    </location>
</feature>
<dbReference type="RefSeq" id="XP_001011678.1">
    <property type="nucleotide sequence ID" value="XM_001011678.2"/>
</dbReference>
<dbReference type="EMBL" id="GG662781">
    <property type="protein sequence ID" value="EAR91433.1"/>
    <property type="molecule type" value="Genomic_DNA"/>
</dbReference>
<proteinExistence type="predicted"/>
<dbReference type="AlphaFoldDB" id="Q232H9"/>
<evidence type="ECO:0000256" key="1">
    <source>
        <dbReference type="SAM" id="MobiDB-lite"/>
    </source>
</evidence>
<keyword evidence="3" id="KW-1185">Reference proteome</keyword>
<gene>
    <name evidence="2" type="ORF">TTHERM_00594180</name>
</gene>
<sequence length="571" mass="68952">MSNNNNYNYNQGRQPNFQQLPNGIQQNQYNFNQPNNQMFNQHNHFNFNQIQQQQQQFYRQVNYLQESQQSDIQSQILQNNNQNTNFQTREIVNTNNINAEQQINNQNQIYSQNRFNYNNSNNNDSNNQRNNYNYNDHSNNNNNYSNRNNDGNNQQLYHQFRNMNEFQQIKELPDWKDEYQNISYIEDICISIPTFVDSKKIQQLDSVLSEINKEIQQFLENKQDRKQIISQIKEKFITSSKIEFNSRNNIQSNQSLSFNDEETDIMSTDFTNYADFENKQESILRSYVTSTTEQIQNDDNQNYKSQLIDFIVNMFEQNKFQKSFFSEEFKNELNNNIQKQKINYLIDDSDFEQSTIDKIKSIKEIKQFGYDLCNQEENQIIYKEQNFKAVSFNFRKEKLLKTTMYCILKNFICSGSQAKSKKYLIKQLMHIDSKNKQLEVDYIILRQIYLRFFDLVVNYFDDNNKMAIEFLDNLFKYEFISSLLLDHYKRLIRFLSKKKLKENPKEILDQFVESYYLDLFIINSGSLKYRKKYSKSKKPYFLCFYTQSNIQQNELDQISIVQDIKKFQIQQ</sequence>
<dbReference type="Proteomes" id="UP000009168">
    <property type="component" value="Unassembled WGS sequence"/>
</dbReference>
<organism evidence="2 3">
    <name type="scientific">Tetrahymena thermophila (strain SB210)</name>
    <dbReference type="NCBI Taxonomy" id="312017"/>
    <lineage>
        <taxon>Eukaryota</taxon>
        <taxon>Sar</taxon>
        <taxon>Alveolata</taxon>
        <taxon>Ciliophora</taxon>
        <taxon>Intramacronucleata</taxon>
        <taxon>Oligohymenophorea</taxon>
        <taxon>Hymenostomatida</taxon>
        <taxon>Tetrahymenina</taxon>
        <taxon>Tetrahymenidae</taxon>
        <taxon>Tetrahymena</taxon>
    </lineage>
</organism>
<evidence type="ECO:0000313" key="2">
    <source>
        <dbReference type="EMBL" id="EAR91433.1"/>
    </source>
</evidence>
<protein>
    <submittedName>
        <fullName evidence="2">Uncharacterized protein</fullName>
    </submittedName>
</protein>
<evidence type="ECO:0000313" key="3">
    <source>
        <dbReference type="Proteomes" id="UP000009168"/>
    </source>
</evidence>
<name>Q232H9_TETTS</name>
<accession>Q232H9</accession>
<dbReference type="InParanoid" id="Q232H9"/>